<reference evidence="7" key="1">
    <citation type="submission" date="2020-08" db="EMBL/GenBank/DDBJ databases">
        <title>Genome public.</title>
        <authorList>
            <person name="Liu C."/>
            <person name="Sun Q."/>
        </authorList>
    </citation>
    <scope>NUCLEOTIDE SEQUENCE</scope>
    <source>
        <strain evidence="7">NSJ-40</strain>
    </source>
</reference>
<evidence type="ECO:0000256" key="2">
    <source>
        <dbReference type="ARBA" id="ARBA00022692"/>
    </source>
</evidence>
<dbReference type="InterPro" id="IPR019109">
    <property type="entry name" value="MamF_MmsF"/>
</dbReference>
<evidence type="ECO:0000256" key="4">
    <source>
        <dbReference type="ARBA" id="ARBA00023136"/>
    </source>
</evidence>
<dbReference type="AlphaFoldDB" id="A0A926HQX6"/>
<organism evidence="7 8">
    <name type="scientific">Yeguia hominis</name>
    <dbReference type="NCBI Taxonomy" id="2763662"/>
    <lineage>
        <taxon>Bacteria</taxon>
        <taxon>Bacillati</taxon>
        <taxon>Bacillota</taxon>
        <taxon>Clostridia</taxon>
        <taxon>Eubacteriales</taxon>
        <taxon>Yeguiaceae</taxon>
        <taxon>Yeguia</taxon>
    </lineage>
</organism>
<evidence type="ECO:0000259" key="6">
    <source>
        <dbReference type="Pfam" id="PF13240"/>
    </source>
</evidence>
<proteinExistence type="predicted"/>
<feature type="transmembrane region" description="Helical" evidence="5">
    <location>
        <begin position="133"/>
        <end position="153"/>
    </location>
</feature>
<feature type="transmembrane region" description="Helical" evidence="5">
    <location>
        <begin position="65"/>
        <end position="84"/>
    </location>
</feature>
<dbReference type="Proteomes" id="UP000651482">
    <property type="component" value="Unassembled WGS sequence"/>
</dbReference>
<comment type="subcellular location">
    <subcellularLocation>
        <location evidence="1">Membrane</location>
        <topology evidence="1">Multi-pass membrane protein</topology>
    </subcellularLocation>
</comment>
<gene>
    <name evidence="7" type="ORF">IAG03_04005</name>
</gene>
<dbReference type="RefSeq" id="WP_249318528.1">
    <property type="nucleotide sequence ID" value="NZ_JACRSN010000004.1"/>
</dbReference>
<name>A0A926HQX6_9FIRM</name>
<feature type="domain" description="Zinc-ribbon" evidence="6">
    <location>
        <begin position="4"/>
        <end position="23"/>
    </location>
</feature>
<dbReference type="Pfam" id="PF09685">
    <property type="entry name" value="MamF_MmsF"/>
    <property type="match status" value="1"/>
</dbReference>
<keyword evidence="3 5" id="KW-1133">Transmembrane helix</keyword>
<dbReference type="Pfam" id="PF13240">
    <property type="entry name" value="Zn_Ribbon_1"/>
    <property type="match status" value="1"/>
</dbReference>
<dbReference type="InterPro" id="IPR026870">
    <property type="entry name" value="Zinc_ribbon_dom"/>
</dbReference>
<sequence>MKTCPFCGAQIPDASRFCSACGKTIEPEPTKVEEAAQKIEDAVTEFQNTADHTAEFSSADIQSGLGLSVLAYLSILVLFPIFLGKKSPFVRFHANQGLLLFIGEIAYQIVTRTLVLLLSLCMPHIAVLIVDKLFLLVSMLFVVFAVWGIVNVVNGKAKELPLIGKIRLLQ</sequence>
<protein>
    <submittedName>
        <fullName evidence="7">Zinc-ribbon domain-containing protein</fullName>
    </submittedName>
</protein>
<evidence type="ECO:0000256" key="1">
    <source>
        <dbReference type="ARBA" id="ARBA00004141"/>
    </source>
</evidence>
<evidence type="ECO:0000256" key="5">
    <source>
        <dbReference type="SAM" id="Phobius"/>
    </source>
</evidence>
<accession>A0A926HQX6</accession>
<keyword evidence="4 5" id="KW-0472">Membrane</keyword>
<keyword evidence="8" id="KW-1185">Reference proteome</keyword>
<evidence type="ECO:0000256" key="3">
    <source>
        <dbReference type="ARBA" id="ARBA00022989"/>
    </source>
</evidence>
<dbReference type="EMBL" id="JACRSN010000004">
    <property type="protein sequence ID" value="MBC8533179.1"/>
    <property type="molecule type" value="Genomic_DNA"/>
</dbReference>
<evidence type="ECO:0000313" key="7">
    <source>
        <dbReference type="EMBL" id="MBC8533179.1"/>
    </source>
</evidence>
<keyword evidence="2 5" id="KW-0812">Transmembrane</keyword>
<feature type="transmembrane region" description="Helical" evidence="5">
    <location>
        <begin position="105"/>
        <end position="127"/>
    </location>
</feature>
<comment type="caution">
    <text evidence="7">The sequence shown here is derived from an EMBL/GenBank/DDBJ whole genome shotgun (WGS) entry which is preliminary data.</text>
</comment>
<evidence type="ECO:0000313" key="8">
    <source>
        <dbReference type="Proteomes" id="UP000651482"/>
    </source>
</evidence>